<organism evidence="1">
    <name type="scientific">viral metagenome</name>
    <dbReference type="NCBI Taxonomy" id="1070528"/>
    <lineage>
        <taxon>unclassified sequences</taxon>
        <taxon>metagenomes</taxon>
        <taxon>organismal metagenomes</taxon>
    </lineage>
</organism>
<dbReference type="EMBL" id="MN739709">
    <property type="protein sequence ID" value="QHT22380.1"/>
    <property type="molecule type" value="Genomic_DNA"/>
</dbReference>
<proteinExistence type="predicted"/>
<sequence length="225" mass="27095">METLNCNTCKQNLSINMFGKNKAKKNGYKGTCRPCICKRQKELRKKQREEDPEKFHERWYSGYLKVRDKKLADIKERLSKPENRAKKNDYIRNYKAKRRLVDKGFVLYENLRKRIWGSIKKKNNTSLELLGCEIKLYLDWINFTMPDDMSWENYGTKWNIDHIIPISKFDLHDENQVKLAFNWKNTWAMYSSENFKKKNNIIETHIPLHSELFKKFCTINNITIN</sequence>
<protein>
    <submittedName>
        <fullName evidence="1">Uncharacterized protein</fullName>
    </submittedName>
</protein>
<dbReference type="AlphaFoldDB" id="A0A6C0E1A3"/>
<reference evidence="1" key="1">
    <citation type="journal article" date="2020" name="Nature">
        <title>Giant virus diversity and host interactions through global metagenomics.</title>
        <authorList>
            <person name="Schulz F."/>
            <person name="Roux S."/>
            <person name="Paez-Espino D."/>
            <person name="Jungbluth S."/>
            <person name="Walsh D.A."/>
            <person name="Denef V.J."/>
            <person name="McMahon K.D."/>
            <person name="Konstantinidis K.T."/>
            <person name="Eloe-Fadrosh E.A."/>
            <person name="Kyrpides N.C."/>
            <person name="Woyke T."/>
        </authorList>
    </citation>
    <scope>NUCLEOTIDE SEQUENCE</scope>
    <source>
        <strain evidence="1">GVMAG-M-3300023179-111</strain>
    </source>
</reference>
<name>A0A6C0E1A3_9ZZZZ</name>
<accession>A0A6C0E1A3</accession>
<evidence type="ECO:0000313" key="1">
    <source>
        <dbReference type="EMBL" id="QHT22380.1"/>
    </source>
</evidence>